<dbReference type="InterPro" id="IPR020892">
    <property type="entry name" value="Cyclophilin-type_PPIase_CS"/>
</dbReference>
<gene>
    <name evidence="7" type="ORF">H8705_09365</name>
</gene>
<dbReference type="InterPro" id="IPR029000">
    <property type="entry name" value="Cyclophilin-like_dom_sf"/>
</dbReference>
<comment type="catalytic activity">
    <reaction evidence="5">
        <text>[protein]-peptidylproline (omega=180) = [protein]-peptidylproline (omega=0)</text>
        <dbReference type="Rhea" id="RHEA:16237"/>
        <dbReference type="Rhea" id="RHEA-COMP:10747"/>
        <dbReference type="Rhea" id="RHEA-COMP:10748"/>
        <dbReference type="ChEBI" id="CHEBI:83833"/>
        <dbReference type="ChEBI" id="CHEBI:83834"/>
        <dbReference type="EC" id="5.2.1.8"/>
    </reaction>
</comment>
<dbReference type="EC" id="5.2.1.8" evidence="5"/>
<dbReference type="InterPro" id="IPR044666">
    <property type="entry name" value="Cyclophilin_A-like"/>
</dbReference>
<evidence type="ECO:0000256" key="5">
    <source>
        <dbReference type="RuleBase" id="RU363019"/>
    </source>
</evidence>
<keyword evidence="3 5" id="KW-0697">Rotamase</keyword>
<dbReference type="GO" id="GO:0006457">
    <property type="term" value="P:protein folding"/>
    <property type="evidence" value="ECO:0007669"/>
    <property type="project" value="InterPro"/>
</dbReference>
<reference evidence="7" key="1">
    <citation type="submission" date="2020-08" db="EMBL/GenBank/DDBJ databases">
        <title>Genome public.</title>
        <authorList>
            <person name="Liu C."/>
            <person name="Sun Q."/>
        </authorList>
    </citation>
    <scope>NUCLEOTIDE SEQUENCE</scope>
    <source>
        <strain evidence="7">NSJ-64</strain>
    </source>
</reference>
<feature type="domain" description="PPIase cyclophilin-type" evidence="6">
    <location>
        <begin position="1"/>
        <end position="155"/>
    </location>
</feature>
<dbReference type="InterPro" id="IPR002130">
    <property type="entry name" value="Cyclophilin-type_PPIase_dom"/>
</dbReference>
<evidence type="ECO:0000256" key="4">
    <source>
        <dbReference type="ARBA" id="ARBA00023235"/>
    </source>
</evidence>
<dbReference type="PANTHER" id="PTHR45625">
    <property type="entry name" value="PEPTIDYL-PROLYL CIS-TRANS ISOMERASE-RELATED"/>
    <property type="match status" value="1"/>
</dbReference>
<proteinExistence type="inferred from homology"/>
<dbReference type="Proteomes" id="UP000623678">
    <property type="component" value="Unassembled WGS sequence"/>
</dbReference>
<name>A0A926IIK9_9FIRM</name>
<dbReference type="InterPro" id="IPR024936">
    <property type="entry name" value="Cyclophilin-type_PPIase"/>
</dbReference>
<organism evidence="7 8">
    <name type="scientific">Youxingia wuxianensis</name>
    <dbReference type="NCBI Taxonomy" id="2763678"/>
    <lineage>
        <taxon>Bacteria</taxon>
        <taxon>Bacillati</taxon>
        <taxon>Bacillota</taxon>
        <taxon>Clostridia</taxon>
        <taxon>Eubacteriales</taxon>
        <taxon>Oscillospiraceae</taxon>
        <taxon>Youxingia</taxon>
    </lineage>
</organism>
<dbReference type="Gene3D" id="2.40.100.10">
    <property type="entry name" value="Cyclophilin-like"/>
    <property type="match status" value="1"/>
</dbReference>
<accession>A0A926IIK9</accession>
<dbReference type="PIRSF" id="PIRSF001467">
    <property type="entry name" value="Peptidylpro_ismrse"/>
    <property type="match status" value="1"/>
</dbReference>
<dbReference type="RefSeq" id="WP_262395508.1">
    <property type="nucleotide sequence ID" value="NZ_JACRTD010000006.1"/>
</dbReference>
<evidence type="ECO:0000259" key="6">
    <source>
        <dbReference type="PROSITE" id="PS50072"/>
    </source>
</evidence>
<dbReference type="PANTHER" id="PTHR45625:SF4">
    <property type="entry name" value="PEPTIDYLPROLYL ISOMERASE DOMAIN AND WD REPEAT-CONTAINING PROTEIN 1"/>
    <property type="match status" value="1"/>
</dbReference>
<dbReference type="Pfam" id="PF00160">
    <property type="entry name" value="Pro_isomerase"/>
    <property type="match status" value="1"/>
</dbReference>
<evidence type="ECO:0000256" key="3">
    <source>
        <dbReference type="ARBA" id="ARBA00023110"/>
    </source>
</evidence>
<dbReference type="GO" id="GO:0003755">
    <property type="term" value="F:peptidyl-prolyl cis-trans isomerase activity"/>
    <property type="evidence" value="ECO:0007669"/>
    <property type="project" value="UniProtKB-UniRule"/>
</dbReference>
<dbReference type="CDD" id="cd00317">
    <property type="entry name" value="cyclophilin"/>
    <property type="match status" value="1"/>
</dbReference>
<comment type="function">
    <text evidence="1 5">PPIases accelerate the folding of proteins. It catalyzes the cis-trans isomerization of proline imidic peptide bonds in oligopeptides.</text>
</comment>
<evidence type="ECO:0000313" key="8">
    <source>
        <dbReference type="Proteomes" id="UP000623678"/>
    </source>
</evidence>
<protein>
    <recommendedName>
        <fullName evidence="5">Peptidyl-prolyl cis-trans isomerase</fullName>
        <shortName evidence="5">PPIase</shortName>
        <ecNumber evidence="5">5.2.1.8</ecNumber>
    </recommendedName>
</protein>
<dbReference type="PRINTS" id="PR00153">
    <property type="entry name" value="CSAPPISMRASE"/>
</dbReference>
<keyword evidence="8" id="KW-1185">Reference proteome</keyword>
<evidence type="ECO:0000313" key="7">
    <source>
        <dbReference type="EMBL" id="MBC8585793.1"/>
    </source>
</evidence>
<evidence type="ECO:0000256" key="1">
    <source>
        <dbReference type="ARBA" id="ARBA00002388"/>
    </source>
</evidence>
<sequence length="158" mass="17224">MVTIEMENGKQIKIELYPDIAPISVENFISLVKDGFYDGLIFHRVIPGFMIQGGCPEGTGMGGPGHHIKGEFKANGVENNLKHTRGVLSMARAQDPNSAGSQFFIMHADAPHLDGQYAAFGKVVEGMDVVDEIASVKTGWGDRPKVEQKMAKVTYTED</sequence>
<comment type="caution">
    <text evidence="7">The sequence shown here is derived from an EMBL/GenBank/DDBJ whole genome shotgun (WGS) entry which is preliminary data.</text>
</comment>
<dbReference type="PROSITE" id="PS50072">
    <property type="entry name" value="CSA_PPIASE_2"/>
    <property type="match status" value="1"/>
</dbReference>
<keyword evidence="4 5" id="KW-0413">Isomerase</keyword>
<dbReference type="AlphaFoldDB" id="A0A926IIK9"/>
<dbReference type="PROSITE" id="PS00170">
    <property type="entry name" value="CSA_PPIASE_1"/>
    <property type="match status" value="1"/>
</dbReference>
<evidence type="ECO:0000256" key="2">
    <source>
        <dbReference type="ARBA" id="ARBA00007365"/>
    </source>
</evidence>
<dbReference type="SUPFAM" id="SSF50891">
    <property type="entry name" value="Cyclophilin-like"/>
    <property type="match status" value="1"/>
</dbReference>
<comment type="similarity">
    <text evidence="2 5">Belongs to the cyclophilin-type PPIase family.</text>
</comment>
<dbReference type="EMBL" id="JACRTD010000006">
    <property type="protein sequence ID" value="MBC8585793.1"/>
    <property type="molecule type" value="Genomic_DNA"/>
</dbReference>